<dbReference type="Pfam" id="PF00646">
    <property type="entry name" value="F-box"/>
    <property type="match status" value="1"/>
</dbReference>
<evidence type="ECO:0000259" key="1">
    <source>
        <dbReference type="PROSITE" id="PS50181"/>
    </source>
</evidence>
<dbReference type="InterPro" id="IPR036047">
    <property type="entry name" value="F-box-like_dom_sf"/>
</dbReference>
<keyword evidence="3" id="KW-1185">Reference proteome</keyword>
<evidence type="ECO:0000313" key="3">
    <source>
        <dbReference type="Proteomes" id="UP000807469"/>
    </source>
</evidence>
<reference evidence="2" key="1">
    <citation type="submission" date="2020-11" db="EMBL/GenBank/DDBJ databases">
        <authorList>
            <consortium name="DOE Joint Genome Institute"/>
            <person name="Ahrendt S."/>
            <person name="Riley R."/>
            <person name="Andreopoulos W."/>
            <person name="Labutti K."/>
            <person name="Pangilinan J."/>
            <person name="Ruiz-Duenas F.J."/>
            <person name="Barrasa J.M."/>
            <person name="Sanchez-Garcia M."/>
            <person name="Camarero S."/>
            <person name="Miyauchi S."/>
            <person name="Serrano A."/>
            <person name="Linde D."/>
            <person name="Babiker R."/>
            <person name="Drula E."/>
            <person name="Ayuso-Fernandez I."/>
            <person name="Pacheco R."/>
            <person name="Padilla G."/>
            <person name="Ferreira P."/>
            <person name="Barriuso J."/>
            <person name="Kellner H."/>
            <person name="Castanera R."/>
            <person name="Alfaro M."/>
            <person name="Ramirez L."/>
            <person name="Pisabarro A.G."/>
            <person name="Kuo A."/>
            <person name="Tritt A."/>
            <person name="Lipzen A."/>
            <person name="He G."/>
            <person name="Yan M."/>
            <person name="Ng V."/>
            <person name="Cullen D."/>
            <person name="Martin F."/>
            <person name="Rosso M.-N."/>
            <person name="Henrissat B."/>
            <person name="Hibbett D."/>
            <person name="Martinez A.T."/>
            <person name="Grigoriev I.V."/>
        </authorList>
    </citation>
    <scope>NUCLEOTIDE SEQUENCE</scope>
    <source>
        <strain evidence="2">CIRM-BRFM 674</strain>
    </source>
</reference>
<dbReference type="AlphaFoldDB" id="A0A9P5ZHT2"/>
<feature type="domain" description="F-box" evidence="1">
    <location>
        <begin position="2"/>
        <end position="48"/>
    </location>
</feature>
<dbReference type="Proteomes" id="UP000807469">
    <property type="component" value="Unassembled WGS sequence"/>
</dbReference>
<gene>
    <name evidence="2" type="ORF">BDN70DRAFT_889499</name>
</gene>
<accession>A0A9P5ZHT2</accession>
<sequence length="544" mass="61485">MATDLPTLPEDVLLQVLPHLDAVSLARFSMMCKFLYETIKESPLMTYTIELYLNGMVDSRETIVEPYLELINRLRRRRQAYVTPMWIKNTTVYMQFLGINTNLVGGIFVSNSPSRSELGVLPVSYGISEPQLSSPRPNNIGTSILNVNLDPSQDLFVLVENEPFDGPTDYVDDVPRTVRIHLRTIFEDDPHPRARKKALEYIIIPTGIQGTYLHTSSLYIEGHILAHYYFCGEDPGRTQPRVLIWDWTTSELILDSSSSSPALLPTLLSRFHLIDSRHFFVLSELNSGSIKMYKLASNGTSSIHLVTLHLPLCAPSVHISGLNSHAGPTGPHFRSSTQYLRVNDDDRLHVFTFDYEYPGAMFIGEYNIPNLKYLDLFVHQRMFAQYFYLEMAPMTDLPLDMPWAKWGSANTKILWPSRIQNAYAGLRDIHGQRVVLPVFRGSNLRLYPETNSVEILDFSLAAILSVGHHDPLENDDAGLLLPPTMIKTSEIPLFLDDVETHLPCVSFTTDLDRTYTSFRIHADGFVGTNMGPSRGNAIVDAYTI</sequence>
<dbReference type="PROSITE" id="PS50181">
    <property type="entry name" value="FBOX"/>
    <property type="match status" value="1"/>
</dbReference>
<dbReference type="EMBL" id="MU155131">
    <property type="protein sequence ID" value="KAF9486106.1"/>
    <property type="molecule type" value="Genomic_DNA"/>
</dbReference>
<dbReference type="InterPro" id="IPR001810">
    <property type="entry name" value="F-box_dom"/>
</dbReference>
<dbReference type="CDD" id="cd09917">
    <property type="entry name" value="F-box_SF"/>
    <property type="match status" value="1"/>
</dbReference>
<name>A0A9P5ZHT2_9AGAR</name>
<dbReference type="SUPFAM" id="SSF81383">
    <property type="entry name" value="F-box domain"/>
    <property type="match status" value="1"/>
</dbReference>
<comment type="caution">
    <text evidence="2">The sequence shown here is derived from an EMBL/GenBank/DDBJ whole genome shotgun (WGS) entry which is preliminary data.</text>
</comment>
<evidence type="ECO:0000313" key="2">
    <source>
        <dbReference type="EMBL" id="KAF9486106.1"/>
    </source>
</evidence>
<protein>
    <recommendedName>
        <fullName evidence="1">F-box domain-containing protein</fullName>
    </recommendedName>
</protein>
<dbReference type="OrthoDB" id="2745718at2759"/>
<proteinExistence type="predicted"/>
<organism evidence="2 3">
    <name type="scientific">Pholiota conissans</name>
    <dbReference type="NCBI Taxonomy" id="109636"/>
    <lineage>
        <taxon>Eukaryota</taxon>
        <taxon>Fungi</taxon>
        <taxon>Dikarya</taxon>
        <taxon>Basidiomycota</taxon>
        <taxon>Agaricomycotina</taxon>
        <taxon>Agaricomycetes</taxon>
        <taxon>Agaricomycetidae</taxon>
        <taxon>Agaricales</taxon>
        <taxon>Agaricineae</taxon>
        <taxon>Strophariaceae</taxon>
        <taxon>Pholiota</taxon>
    </lineage>
</organism>